<comment type="caution">
    <text evidence="2">The sequence shown here is derived from an EMBL/GenBank/DDBJ whole genome shotgun (WGS) entry which is preliminary data.</text>
</comment>
<dbReference type="PROSITE" id="PS50995">
    <property type="entry name" value="HTH_MARR_2"/>
    <property type="match status" value="1"/>
</dbReference>
<accession>A0A543FWF3</accession>
<protein>
    <submittedName>
        <fullName evidence="2">DNA-binding MarR family transcriptional regulator</fullName>
    </submittedName>
</protein>
<evidence type="ECO:0000313" key="3">
    <source>
        <dbReference type="Proteomes" id="UP000319818"/>
    </source>
</evidence>
<dbReference type="InterPro" id="IPR039422">
    <property type="entry name" value="MarR/SlyA-like"/>
</dbReference>
<dbReference type="Gene3D" id="1.10.10.10">
    <property type="entry name" value="Winged helix-like DNA-binding domain superfamily/Winged helix DNA-binding domain"/>
    <property type="match status" value="1"/>
</dbReference>
<name>A0A543FWF3_9PSEU</name>
<dbReference type="SMART" id="SM00347">
    <property type="entry name" value="HTH_MARR"/>
    <property type="match status" value="1"/>
</dbReference>
<feature type="domain" description="HTH marR-type" evidence="1">
    <location>
        <begin position="1"/>
        <end position="138"/>
    </location>
</feature>
<dbReference type="PANTHER" id="PTHR33164">
    <property type="entry name" value="TRANSCRIPTIONAL REGULATOR, MARR FAMILY"/>
    <property type="match status" value="1"/>
</dbReference>
<reference evidence="2 3" key="1">
    <citation type="submission" date="2019-06" db="EMBL/GenBank/DDBJ databases">
        <title>Sequencing the genomes of 1000 actinobacteria strains.</title>
        <authorList>
            <person name="Klenk H.-P."/>
        </authorList>
    </citation>
    <scope>NUCLEOTIDE SEQUENCE [LARGE SCALE GENOMIC DNA]</scope>
    <source>
        <strain evidence="2 3">DSM 45511</strain>
    </source>
</reference>
<evidence type="ECO:0000259" key="1">
    <source>
        <dbReference type="PROSITE" id="PS50995"/>
    </source>
</evidence>
<dbReference type="InterPro" id="IPR000835">
    <property type="entry name" value="HTH_MarR-typ"/>
</dbReference>
<dbReference type="AlphaFoldDB" id="A0A543FWF3"/>
<dbReference type="SUPFAM" id="SSF46785">
    <property type="entry name" value="Winged helix' DNA-binding domain"/>
    <property type="match status" value="1"/>
</dbReference>
<dbReference type="EMBL" id="VFPH01000002">
    <property type="protein sequence ID" value="TQM38167.1"/>
    <property type="molecule type" value="Genomic_DNA"/>
</dbReference>
<sequence>MALENPPGSAFLLAAVGSHAAARFAERVADLDLTPPQVGLLGLIAASPGQSQQAVAQLLGMPPSRLVGLVDALADRGLVERRRNRTDRRLHALHITDEGTEMLARVGKVGREHDAALCRSLDAAERETLRALLSRIAADQGLRPGIHPGYRGV</sequence>
<dbReference type="GO" id="GO:0006950">
    <property type="term" value="P:response to stress"/>
    <property type="evidence" value="ECO:0007669"/>
    <property type="project" value="TreeGrafter"/>
</dbReference>
<dbReference type="GO" id="GO:0003700">
    <property type="term" value="F:DNA-binding transcription factor activity"/>
    <property type="evidence" value="ECO:0007669"/>
    <property type="project" value="InterPro"/>
</dbReference>
<dbReference type="GO" id="GO:0003677">
    <property type="term" value="F:DNA binding"/>
    <property type="evidence" value="ECO:0007669"/>
    <property type="project" value="UniProtKB-KW"/>
</dbReference>
<gene>
    <name evidence="2" type="ORF">FB388_5394</name>
</gene>
<dbReference type="InterPro" id="IPR036388">
    <property type="entry name" value="WH-like_DNA-bd_sf"/>
</dbReference>
<dbReference type="PANTHER" id="PTHR33164:SF89">
    <property type="entry name" value="MARR FAMILY REGULATORY PROTEIN"/>
    <property type="match status" value="1"/>
</dbReference>
<dbReference type="InterPro" id="IPR036390">
    <property type="entry name" value="WH_DNA-bd_sf"/>
</dbReference>
<dbReference type="Pfam" id="PF12802">
    <property type="entry name" value="MarR_2"/>
    <property type="match status" value="1"/>
</dbReference>
<keyword evidence="2" id="KW-0238">DNA-binding</keyword>
<organism evidence="2 3">
    <name type="scientific">Pseudonocardia cypriaca</name>
    <dbReference type="NCBI Taxonomy" id="882449"/>
    <lineage>
        <taxon>Bacteria</taxon>
        <taxon>Bacillati</taxon>
        <taxon>Actinomycetota</taxon>
        <taxon>Actinomycetes</taxon>
        <taxon>Pseudonocardiales</taxon>
        <taxon>Pseudonocardiaceae</taxon>
        <taxon>Pseudonocardia</taxon>
    </lineage>
</organism>
<dbReference type="RefSeq" id="WP_246122421.1">
    <property type="nucleotide sequence ID" value="NZ_VFPH01000002.1"/>
</dbReference>
<dbReference type="Proteomes" id="UP000319818">
    <property type="component" value="Unassembled WGS sequence"/>
</dbReference>
<dbReference type="PRINTS" id="PR00598">
    <property type="entry name" value="HTHMARR"/>
</dbReference>
<evidence type="ECO:0000313" key="2">
    <source>
        <dbReference type="EMBL" id="TQM38167.1"/>
    </source>
</evidence>
<keyword evidence="3" id="KW-1185">Reference proteome</keyword>
<proteinExistence type="predicted"/>